<proteinExistence type="predicted"/>
<dbReference type="GO" id="GO:0019079">
    <property type="term" value="P:viral genome replication"/>
    <property type="evidence" value="ECO:0007669"/>
    <property type="project" value="InterPro"/>
</dbReference>
<dbReference type="SUPFAM" id="SSF52540">
    <property type="entry name" value="P-loop containing nucleoside triphosphate hydrolases"/>
    <property type="match status" value="1"/>
</dbReference>
<dbReference type="EMBL" id="MT138318">
    <property type="protein sequence ID" value="QKE54974.1"/>
    <property type="molecule type" value="Genomic_DNA"/>
</dbReference>
<evidence type="ECO:0000256" key="6">
    <source>
        <dbReference type="SAM" id="MobiDB-lite"/>
    </source>
</evidence>
<feature type="compositionally biased region" description="Low complexity" evidence="6">
    <location>
        <begin position="483"/>
        <end position="510"/>
    </location>
</feature>
<comment type="subcellular location">
    <subcellularLocation>
        <location evidence="1">Host nucleus</location>
    </subcellularLocation>
</comment>
<feature type="compositionally biased region" description="Basic and acidic residues" evidence="6">
    <location>
        <begin position="460"/>
        <end position="472"/>
    </location>
</feature>
<sequence>MESPRDGHGFYYLWVGRNGTGIDLTRDQAETLLIPKKITPQSEEQLIRQLKIYNMQQQICGIIQMSTQLHDPYTDPLLYAWYFNDLQTVTKWCCTAEYNSDGVFHVHAMFKTPQRPDALRRSMLTTLQRLNQSPFFMKTFGQDVTIELIKLQKCHKAEGMLPYMMKGPIFTLSNDDAYLQTLSDIVVHDLHLRFVKPQEPNNDPPQMNPMIEEITTVIMAHHCKSFEDCIRACPEIMAKYLHKPGFPNIVNNCLTYVKETSSAFNITVYEKYEPEPECMHQIMLHQGVQPEIFDKCFYDWITKADSKRNTFVLYGPSNTGKSAFIKGLKEILPWGEVCNSNTFAFEGMLHGTWAAWEEPLLSPELCEKAKQIMEGMTCMIPVKFKKPATLERTPLFITTNHPIWRFCSSEEEALRNRIFLFEWTQPVKDTNYYPRTSERCCKCCYCRASRGGETTPSSRSPDRMPTSDESIHTPEQSIGTDITTTMGSGSLSSTGSRISGSTSTTSSETTQCHANTSGYRSSTSSTDDRHIDRPGCSYGSSSTSNRADSPIPGPSTVMEPTVHRRHNERNLESFGGTITRKRTFTGRGKRTTTPIPTNSNIQPMVPKHSSQTQIKTKIRSKKSRLDQQLGSKVGAIKLPLFVPSKENWLGYLSYLSYRYAD</sequence>
<keyword evidence="3" id="KW-0235">DNA replication</keyword>
<feature type="domain" description="SF3 helicase" evidence="7">
    <location>
        <begin position="275"/>
        <end position="436"/>
    </location>
</feature>
<feature type="compositionally biased region" description="Polar residues" evidence="6">
    <location>
        <begin position="473"/>
        <end position="482"/>
    </location>
</feature>
<dbReference type="InterPro" id="IPR001257">
    <property type="entry name" value="Parvovirus_NS1_helicase"/>
</dbReference>
<evidence type="ECO:0000256" key="4">
    <source>
        <dbReference type="ARBA" id="ARBA00022741"/>
    </source>
</evidence>
<feature type="compositionally biased region" description="Polar residues" evidence="6">
    <location>
        <begin position="511"/>
        <end position="525"/>
    </location>
</feature>
<dbReference type="Pfam" id="PF01057">
    <property type="entry name" value="Parvo_NS1"/>
    <property type="match status" value="1"/>
</dbReference>
<evidence type="ECO:0000256" key="2">
    <source>
        <dbReference type="ARBA" id="ARBA00022562"/>
    </source>
</evidence>
<keyword evidence="4" id="KW-0547">Nucleotide-binding</keyword>
<evidence type="ECO:0000256" key="5">
    <source>
        <dbReference type="ARBA" id="ARBA00022840"/>
    </source>
</evidence>
<keyword evidence="5" id="KW-0067">ATP-binding</keyword>
<dbReference type="GO" id="GO:0005524">
    <property type="term" value="F:ATP binding"/>
    <property type="evidence" value="ECO:0007669"/>
    <property type="project" value="UniProtKB-KW"/>
</dbReference>
<evidence type="ECO:0000256" key="1">
    <source>
        <dbReference type="ARBA" id="ARBA00004147"/>
    </source>
</evidence>
<dbReference type="PROSITE" id="PS51206">
    <property type="entry name" value="SF3_HELICASE_1"/>
    <property type="match status" value="1"/>
</dbReference>
<dbReference type="GO" id="GO:0006260">
    <property type="term" value="P:DNA replication"/>
    <property type="evidence" value="ECO:0007669"/>
    <property type="project" value="UniProtKB-KW"/>
</dbReference>
<keyword evidence="2" id="KW-1048">Host nucleus</keyword>
<dbReference type="Gene3D" id="3.40.50.300">
    <property type="entry name" value="P-loop containing nucleotide triphosphate hydrolases"/>
    <property type="match status" value="1"/>
</dbReference>
<protein>
    <submittedName>
        <fullName evidence="8">Nonstructural protein</fullName>
    </submittedName>
</protein>
<dbReference type="InterPro" id="IPR014015">
    <property type="entry name" value="Helicase_SF3_DNA-vir"/>
</dbReference>
<dbReference type="InterPro" id="IPR027417">
    <property type="entry name" value="P-loop_NTPase"/>
</dbReference>
<accession>A0A7D3QPN0</accession>
<evidence type="ECO:0000256" key="3">
    <source>
        <dbReference type="ARBA" id="ARBA00022705"/>
    </source>
</evidence>
<dbReference type="GO" id="GO:0042025">
    <property type="term" value="C:host cell nucleus"/>
    <property type="evidence" value="ECO:0007669"/>
    <property type="project" value="UniProtKB-SubCell"/>
</dbReference>
<evidence type="ECO:0000259" key="7">
    <source>
        <dbReference type="PROSITE" id="PS51206"/>
    </source>
</evidence>
<name>A0A7D3QPN0_9VIRU</name>
<evidence type="ECO:0000313" key="8">
    <source>
        <dbReference type="EMBL" id="QKE54974.1"/>
    </source>
</evidence>
<feature type="compositionally biased region" description="Polar residues" evidence="6">
    <location>
        <begin position="538"/>
        <end position="547"/>
    </location>
</feature>
<feature type="region of interest" description="Disordered" evidence="6">
    <location>
        <begin position="449"/>
        <end position="574"/>
    </location>
</feature>
<organism evidence="8">
    <name type="scientific">Parvoviridae sp</name>
    <dbReference type="NCBI Taxonomy" id="1940570"/>
    <lineage>
        <taxon>Viruses</taxon>
        <taxon>Monodnaviria</taxon>
        <taxon>Shotokuvirae</taxon>
        <taxon>Cossaviricota</taxon>
        <taxon>Quintoviricetes</taxon>
        <taxon>Piccovirales</taxon>
        <taxon>Parvoviridae</taxon>
    </lineage>
</organism>
<reference evidence="8" key="1">
    <citation type="submission" date="2020-01" db="EMBL/GenBank/DDBJ databases">
        <title>Viral genomes from wild and zoo birds in China.</title>
        <authorList>
            <person name="Dai Z."/>
            <person name="Shan L.T."/>
            <person name="Yang X.S."/>
        </authorList>
    </citation>
    <scope>NUCLEOTIDE SEQUENCE</scope>
    <source>
        <strain evidence="8">Wftcra74par2</strain>
    </source>
</reference>